<dbReference type="EMBL" id="CP022743">
    <property type="protein sequence ID" value="ASU32957.1"/>
    <property type="molecule type" value="Genomic_DNA"/>
</dbReference>
<reference evidence="3 4" key="1">
    <citation type="submission" date="2017-08" db="EMBL/GenBank/DDBJ databases">
        <title>Complete genome sequence of Mucilaginibacter sp. strain BJC16-A31.</title>
        <authorList>
            <consortium name="Henan University of Science and Technology"/>
            <person name="You X."/>
        </authorList>
    </citation>
    <scope>NUCLEOTIDE SEQUENCE [LARGE SCALE GENOMIC DNA]</scope>
    <source>
        <strain evidence="3 4">BJC16-A31</strain>
    </source>
</reference>
<evidence type="ECO:0000313" key="4">
    <source>
        <dbReference type="Proteomes" id="UP000215002"/>
    </source>
</evidence>
<evidence type="ECO:0000313" key="3">
    <source>
        <dbReference type="EMBL" id="ASU32957.1"/>
    </source>
</evidence>
<dbReference type="PANTHER" id="PTHR30469:SF15">
    <property type="entry name" value="HLYD FAMILY OF SECRETION PROTEINS"/>
    <property type="match status" value="1"/>
</dbReference>
<dbReference type="PANTHER" id="PTHR30469">
    <property type="entry name" value="MULTIDRUG RESISTANCE PROTEIN MDTA"/>
    <property type="match status" value="1"/>
</dbReference>
<gene>
    <name evidence="3" type="ORF">MuYL_1057</name>
</gene>
<keyword evidence="4" id="KW-1185">Reference proteome</keyword>
<feature type="chain" id="PRO_5012058720" evidence="1">
    <location>
        <begin position="33"/>
        <end position="315"/>
    </location>
</feature>
<organism evidence="3 4">
    <name type="scientific">Mucilaginibacter xinganensis</name>
    <dbReference type="NCBI Taxonomy" id="1234841"/>
    <lineage>
        <taxon>Bacteria</taxon>
        <taxon>Pseudomonadati</taxon>
        <taxon>Bacteroidota</taxon>
        <taxon>Sphingobacteriia</taxon>
        <taxon>Sphingobacteriales</taxon>
        <taxon>Sphingobacteriaceae</taxon>
        <taxon>Mucilaginibacter</taxon>
    </lineage>
</organism>
<dbReference type="PROSITE" id="PS51257">
    <property type="entry name" value="PROKAR_LIPOPROTEIN"/>
    <property type="match status" value="1"/>
</dbReference>
<proteinExistence type="predicted"/>
<dbReference type="SUPFAM" id="SSF51230">
    <property type="entry name" value="Single hybrid motif"/>
    <property type="match status" value="1"/>
</dbReference>
<protein>
    <submittedName>
        <fullName evidence="3">p-hydroxybenzoic acid efflux subunit AaeA</fullName>
    </submittedName>
</protein>
<dbReference type="AlphaFoldDB" id="A0A223NSY6"/>
<dbReference type="InterPro" id="IPR011053">
    <property type="entry name" value="Single_hybrid_motif"/>
</dbReference>
<dbReference type="InterPro" id="IPR058625">
    <property type="entry name" value="MdtA-like_BSH"/>
</dbReference>
<dbReference type="Pfam" id="PF25917">
    <property type="entry name" value="BSH_RND"/>
    <property type="match status" value="1"/>
</dbReference>
<dbReference type="RefSeq" id="WP_094569486.1">
    <property type="nucleotide sequence ID" value="NZ_CP022743.1"/>
</dbReference>
<evidence type="ECO:0000256" key="1">
    <source>
        <dbReference type="SAM" id="SignalP"/>
    </source>
</evidence>
<dbReference type="GO" id="GO:0015562">
    <property type="term" value="F:efflux transmembrane transporter activity"/>
    <property type="evidence" value="ECO:0007669"/>
    <property type="project" value="TreeGrafter"/>
</dbReference>
<dbReference type="KEGG" id="muc:MuYL_1057"/>
<sequence length="315" mass="34299">MKTFTFKYPLLKQIGFLLSLSVLLFSCHSKDAADEDAKVVSKTPVTVTAVYDSTLTDYIELNATSTILQKNFVKSNANGYVVLANTQLGQNVSKGQLLFTVKTKEAQAIGNSINVLDTTFKFSGVNKIKAAAPGYISQLSHQKGDYVADGEPLAVISDRSSFVFLMQLPYELRQFVKMGQNVDLTLPGGTKIGATVSSFMPTVDTVAQTQGVVLRINSNQQIPENLVARARIIKSTKTNTVSLPKSAILANETQTEFWIMKLLNDSTAVKIPVKEGIKSGDRIEIVSPAFTKQDRIVVTGNYGLPDTAKVKIIKP</sequence>
<feature type="domain" description="Multidrug resistance protein MdtA-like barrel-sandwich hybrid" evidence="2">
    <location>
        <begin position="73"/>
        <end position="156"/>
    </location>
</feature>
<dbReference type="OrthoDB" id="1435302at2"/>
<dbReference type="Gene3D" id="2.40.50.100">
    <property type="match status" value="1"/>
</dbReference>
<evidence type="ECO:0000259" key="2">
    <source>
        <dbReference type="Pfam" id="PF25917"/>
    </source>
</evidence>
<feature type="signal peptide" evidence="1">
    <location>
        <begin position="1"/>
        <end position="32"/>
    </location>
</feature>
<dbReference type="Gene3D" id="2.40.420.20">
    <property type="match status" value="1"/>
</dbReference>
<dbReference type="Proteomes" id="UP000215002">
    <property type="component" value="Chromosome"/>
</dbReference>
<keyword evidence="1" id="KW-0732">Signal</keyword>
<accession>A0A223NSY6</accession>
<name>A0A223NSY6_9SPHI</name>
<dbReference type="GO" id="GO:1990281">
    <property type="term" value="C:efflux pump complex"/>
    <property type="evidence" value="ECO:0007669"/>
    <property type="project" value="TreeGrafter"/>
</dbReference>